<evidence type="ECO:0000313" key="3">
    <source>
        <dbReference type="Proteomes" id="UP000789570"/>
    </source>
</evidence>
<reference evidence="2" key="1">
    <citation type="submission" date="2021-06" db="EMBL/GenBank/DDBJ databases">
        <authorList>
            <person name="Kallberg Y."/>
            <person name="Tangrot J."/>
            <person name="Rosling A."/>
        </authorList>
    </citation>
    <scope>NUCLEOTIDE SEQUENCE</scope>
    <source>
        <strain evidence="2">UK204</strain>
    </source>
</reference>
<comment type="caution">
    <text evidence="2">The sequence shown here is derived from an EMBL/GenBank/DDBJ whole genome shotgun (WGS) entry which is preliminary data.</text>
</comment>
<organism evidence="2 3">
    <name type="scientific">Funneliformis caledonium</name>
    <dbReference type="NCBI Taxonomy" id="1117310"/>
    <lineage>
        <taxon>Eukaryota</taxon>
        <taxon>Fungi</taxon>
        <taxon>Fungi incertae sedis</taxon>
        <taxon>Mucoromycota</taxon>
        <taxon>Glomeromycotina</taxon>
        <taxon>Glomeromycetes</taxon>
        <taxon>Glomerales</taxon>
        <taxon>Glomeraceae</taxon>
        <taxon>Funneliformis</taxon>
    </lineage>
</organism>
<keyword evidence="3" id="KW-1185">Reference proteome</keyword>
<dbReference type="AlphaFoldDB" id="A0A9N9ILR9"/>
<gene>
    <name evidence="2" type="ORF">FCALED_LOCUS15671</name>
</gene>
<feature type="non-terminal residue" evidence="2">
    <location>
        <position position="49"/>
    </location>
</feature>
<accession>A0A9N9ILR9</accession>
<dbReference type="EMBL" id="CAJVPQ010015142">
    <property type="protein sequence ID" value="CAG8741745.1"/>
    <property type="molecule type" value="Genomic_DNA"/>
</dbReference>
<feature type="compositionally biased region" description="Polar residues" evidence="1">
    <location>
        <begin position="1"/>
        <end position="16"/>
    </location>
</feature>
<feature type="region of interest" description="Disordered" evidence="1">
    <location>
        <begin position="1"/>
        <end position="20"/>
    </location>
</feature>
<protein>
    <submittedName>
        <fullName evidence="2">5214_t:CDS:1</fullName>
    </submittedName>
</protein>
<evidence type="ECO:0000313" key="2">
    <source>
        <dbReference type="EMBL" id="CAG8741745.1"/>
    </source>
</evidence>
<evidence type="ECO:0000256" key="1">
    <source>
        <dbReference type="SAM" id="MobiDB-lite"/>
    </source>
</evidence>
<sequence>MSPISTLCTVSSNNRNKQGKCTVPFKESAFTESKKRAFRLRPKLGPDKK</sequence>
<proteinExistence type="predicted"/>
<name>A0A9N9ILR9_9GLOM</name>
<dbReference type="Proteomes" id="UP000789570">
    <property type="component" value="Unassembled WGS sequence"/>
</dbReference>